<dbReference type="InterPro" id="IPR016040">
    <property type="entry name" value="NAD(P)-bd_dom"/>
</dbReference>
<dbReference type="SUPFAM" id="SSF51735">
    <property type="entry name" value="NAD(P)-binding Rossmann-fold domains"/>
    <property type="match status" value="2"/>
</dbReference>
<dbReference type="InterPro" id="IPR001509">
    <property type="entry name" value="Epimerase_deHydtase"/>
</dbReference>
<dbReference type="InterPro" id="IPR005886">
    <property type="entry name" value="UDP_G4E"/>
</dbReference>
<evidence type="ECO:0000256" key="7">
    <source>
        <dbReference type="ARBA" id="ARBA00023235"/>
    </source>
</evidence>
<comment type="pathway">
    <text evidence="4">Carbohydrate metabolism; hexose metabolism.</text>
</comment>
<evidence type="ECO:0000313" key="14">
    <source>
        <dbReference type="EMBL" id="PVU95973.1"/>
    </source>
</evidence>
<keyword evidence="5" id="KW-0520">NAD</keyword>
<dbReference type="NCBIfam" id="NF007956">
    <property type="entry name" value="PRK10675.1"/>
    <property type="match status" value="1"/>
</dbReference>
<dbReference type="PANTHER" id="PTHR43725">
    <property type="entry name" value="UDP-GLUCOSE 4-EPIMERASE"/>
    <property type="match status" value="1"/>
</dbReference>
<comment type="similarity">
    <text evidence="10">In the C-terminal section; belongs to the aldose epimerase family.</text>
</comment>
<sequence length="530" mass="58728">MAETRNTNMKETLLYLLLFQLTLLFCCPTFNSLPVISEAFPLCYLSEDSQSISHPNKNIYSDSKTLTKLSNSHPNNPCSNFDMADNKNTPYILVTGGTGFIGSFTILELIKHGYNVVVIDNLINSSTDLPVISEAFPLCYLSEDSQSISHPNKNIYSDSKTLTKLSNSHPNNPCSNFDMADNKNTPYILVTGGTGFIGSFTILELIKHGYNVVVIDNLINSSTESLNRIKKLSNRTEDIIFCKADLLDYESLKAVFEAYKFDGVIHFAALKAVGESVAKPLKYYENNISGTINLLKLMKEYHVKNIVFSSSATVYKTNENGEKLKEDGELGCINPYGRTKLFMESIIRDVVDAESGWNAVLLRYFNPTGAHPSGLMGEDPMQIPNNLMPYVSQVAVGKLEKVHVFGNDYNTLDGTGVRDYIHVVDLAEAHVLSLSKIKSSGNTSEKGNVYVYNLGSGTGYSVLQMINAMSKACGHEIPYVIDGRRKGDPATVVCDPSLAEEELGFKIKLGLDEMCRDLWKWQSMNPNGYN</sequence>
<dbReference type="Pfam" id="PF01370">
    <property type="entry name" value="Epimerase"/>
    <property type="match status" value="1"/>
</dbReference>
<evidence type="ECO:0000256" key="5">
    <source>
        <dbReference type="ARBA" id="ARBA00023027"/>
    </source>
</evidence>
<dbReference type="NCBIfam" id="TIGR01179">
    <property type="entry name" value="galE"/>
    <property type="match status" value="1"/>
</dbReference>
<evidence type="ECO:0000256" key="4">
    <source>
        <dbReference type="ARBA" id="ARBA00005028"/>
    </source>
</evidence>
<evidence type="ECO:0000313" key="15">
    <source>
        <dbReference type="Proteomes" id="UP000245699"/>
    </source>
</evidence>
<organism evidence="14 15">
    <name type="scientific">Furculomyces boomerangus</name>
    <dbReference type="NCBI Taxonomy" id="61424"/>
    <lineage>
        <taxon>Eukaryota</taxon>
        <taxon>Fungi</taxon>
        <taxon>Fungi incertae sedis</taxon>
        <taxon>Zoopagomycota</taxon>
        <taxon>Kickxellomycotina</taxon>
        <taxon>Harpellomycetes</taxon>
        <taxon>Harpellales</taxon>
        <taxon>Harpellaceae</taxon>
        <taxon>Furculomyces</taxon>
    </lineage>
</organism>
<feature type="domain" description="NAD(P)-binding" evidence="13">
    <location>
        <begin position="189"/>
        <end position="517"/>
    </location>
</feature>
<evidence type="ECO:0000259" key="13">
    <source>
        <dbReference type="Pfam" id="PF16363"/>
    </source>
</evidence>
<evidence type="ECO:0000256" key="10">
    <source>
        <dbReference type="ARBA" id="ARBA00038238"/>
    </source>
</evidence>
<dbReference type="EMBL" id="MBFT01000163">
    <property type="protein sequence ID" value="PVU95973.1"/>
    <property type="molecule type" value="Genomic_DNA"/>
</dbReference>
<keyword evidence="6" id="KW-0119">Carbohydrate metabolism</keyword>
<dbReference type="PANTHER" id="PTHR43725:SF47">
    <property type="entry name" value="UDP-GLUCOSE 4-EPIMERASE"/>
    <property type="match status" value="1"/>
</dbReference>
<comment type="catalytic activity">
    <reaction evidence="1">
        <text>UDP-alpha-D-glucose = UDP-alpha-D-galactose</text>
        <dbReference type="Rhea" id="RHEA:22168"/>
        <dbReference type="ChEBI" id="CHEBI:58885"/>
        <dbReference type="ChEBI" id="CHEBI:66914"/>
        <dbReference type="EC" id="5.1.3.2"/>
    </reaction>
</comment>
<dbReference type="GO" id="GO:0006012">
    <property type="term" value="P:galactose metabolic process"/>
    <property type="evidence" value="ECO:0007669"/>
    <property type="project" value="UniProtKB-KW"/>
</dbReference>
<evidence type="ECO:0000256" key="6">
    <source>
        <dbReference type="ARBA" id="ARBA00023144"/>
    </source>
</evidence>
<comment type="pathway">
    <text evidence="3">Carbohydrate metabolism; galactose metabolism.</text>
</comment>
<evidence type="ECO:0008006" key="16">
    <source>
        <dbReference type="Google" id="ProtNLM"/>
    </source>
</evidence>
<evidence type="ECO:0000256" key="9">
    <source>
        <dbReference type="ARBA" id="ARBA00037955"/>
    </source>
</evidence>
<proteinExistence type="inferred from homology"/>
<keyword evidence="15" id="KW-1185">Reference proteome</keyword>
<dbReference type="OrthoDB" id="9402762at2759"/>
<dbReference type="CDD" id="cd05247">
    <property type="entry name" value="UDP_G4E_1_SDR_e"/>
    <property type="match status" value="1"/>
</dbReference>
<dbReference type="STRING" id="61424.A0A2T9YUF0"/>
<comment type="similarity">
    <text evidence="9">In the N-terminal section; belongs to the NAD(P)-dependent epimerase/dehydratase family.</text>
</comment>
<comment type="cofactor">
    <cofactor evidence="2">
        <name>NAD(+)</name>
        <dbReference type="ChEBI" id="CHEBI:57540"/>
    </cofactor>
</comment>
<comment type="function">
    <text evidence="8">Mutarotase converts alpha-aldose to the beta-anomer. It is active on D-glucose, L-arabinose, D-xylose, D-galactose, maltose and lactose.</text>
</comment>
<evidence type="ECO:0000256" key="1">
    <source>
        <dbReference type="ARBA" id="ARBA00000083"/>
    </source>
</evidence>
<name>A0A2T9YUF0_9FUNG</name>
<evidence type="ECO:0000259" key="12">
    <source>
        <dbReference type="Pfam" id="PF01370"/>
    </source>
</evidence>
<gene>
    <name evidence="14" type="ORF">BB559_002554</name>
</gene>
<comment type="caution">
    <text evidence="14">The sequence shown here is derived from an EMBL/GenBank/DDBJ whole genome shotgun (WGS) entry which is preliminary data.</text>
</comment>
<accession>A0A2T9YUF0</accession>
<dbReference type="InterPro" id="IPR036291">
    <property type="entry name" value="NAD(P)-bd_dom_sf"/>
</dbReference>
<feature type="domain" description="NAD-dependent epimerase/dehydratase" evidence="12">
    <location>
        <begin position="92"/>
        <end position="126"/>
    </location>
</feature>
<dbReference type="GO" id="GO:0003978">
    <property type="term" value="F:UDP-glucose 4-epimerase activity"/>
    <property type="evidence" value="ECO:0007669"/>
    <property type="project" value="UniProtKB-EC"/>
</dbReference>
<protein>
    <recommendedName>
        <fullName evidence="16">NAD(P)-binding domain-containing protein</fullName>
    </recommendedName>
</protein>
<dbReference type="Proteomes" id="UP000245699">
    <property type="component" value="Unassembled WGS sequence"/>
</dbReference>
<dbReference type="Gene3D" id="3.40.50.720">
    <property type="entry name" value="NAD(P)-binding Rossmann-like Domain"/>
    <property type="match status" value="2"/>
</dbReference>
<evidence type="ECO:0000256" key="2">
    <source>
        <dbReference type="ARBA" id="ARBA00001911"/>
    </source>
</evidence>
<evidence type="ECO:0000256" key="11">
    <source>
        <dbReference type="SAM" id="SignalP"/>
    </source>
</evidence>
<dbReference type="Gene3D" id="3.90.25.10">
    <property type="entry name" value="UDP-galactose 4-epimerase, domain 1"/>
    <property type="match status" value="1"/>
</dbReference>
<feature type="chain" id="PRO_5015650876" description="NAD(P)-binding domain-containing protein" evidence="11">
    <location>
        <begin position="33"/>
        <end position="530"/>
    </location>
</feature>
<feature type="signal peptide" evidence="11">
    <location>
        <begin position="1"/>
        <end position="32"/>
    </location>
</feature>
<keyword evidence="6" id="KW-0299">Galactose metabolism</keyword>
<keyword evidence="11" id="KW-0732">Signal</keyword>
<reference evidence="14 15" key="1">
    <citation type="journal article" date="2018" name="MBio">
        <title>Comparative Genomics Reveals the Core Gene Toolbox for the Fungus-Insect Symbiosis.</title>
        <authorList>
            <person name="Wang Y."/>
            <person name="Stata M."/>
            <person name="Wang W."/>
            <person name="Stajich J.E."/>
            <person name="White M.M."/>
            <person name="Moncalvo J.M."/>
        </authorList>
    </citation>
    <scope>NUCLEOTIDE SEQUENCE [LARGE SCALE GENOMIC DNA]</scope>
    <source>
        <strain evidence="14 15">AUS-77-4</strain>
    </source>
</reference>
<evidence type="ECO:0000256" key="3">
    <source>
        <dbReference type="ARBA" id="ARBA00004947"/>
    </source>
</evidence>
<keyword evidence="7" id="KW-0413">Isomerase</keyword>
<dbReference type="Pfam" id="PF16363">
    <property type="entry name" value="GDP_Man_Dehyd"/>
    <property type="match status" value="1"/>
</dbReference>
<dbReference type="AlphaFoldDB" id="A0A2T9YUF0"/>
<dbReference type="GO" id="GO:0005829">
    <property type="term" value="C:cytosol"/>
    <property type="evidence" value="ECO:0007669"/>
    <property type="project" value="TreeGrafter"/>
</dbReference>
<evidence type="ECO:0000256" key="8">
    <source>
        <dbReference type="ARBA" id="ARBA00037676"/>
    </source>
</evidence>